<comment type="caution">
    <text evidence="1">The sequence shown here is derived from an EMBL/GenBank/DDBJ whole genome shotgun (WGS) entry which is preliminary data.</text>
</comment>
<dbReference type="Proteomes" id="UP001373159">
    <property type="component" value="Unassembled WGS sequence"/>
</dbReference>
<name>A0ABU8ZM93_9BIFI</name>
<evidence type="ECO:0000313" key="2">
    <source>
        <dbReference type="Proteomes" id="UP001373159"/>
    </source>
</evidence>
<organism evidence="1 2">
    <name type="scientific">Bifidobacterium favimelis</name>
    <dbReference type="NCBI Taxonomy" id="3122979"/>
    <lineage>
        <taxon>Bacteria</taxon>
        <taxon>Bacillati</taxon>
        <taxon>Actinomycetota</taxon>
        <taxon>Actinomycetes</taxon>
        <taxon>Bifidobacteriales</taxon>
        <taxon>Bifidobacteriaceae</taxon>
        <taxon>Bifidobacterium</taxon>
    </lineage>
</organism>
<evidence type="ECO:0000313" key="1">
    <source>
        <dbReference type="EMBL" id="MEK0306353.1"/>
    </source>
</evidence>
<gene>
    <name evidence="1" type="ORF">V8P97_02555</name>
</gene>
<protein>
    <submittedName>
        <fullName evidence="1">Uncharacterized protein</fullName>
    </submittedName>
</protein>
<reference evidence="1 2" key="1">
    <citation type="submission" date="2024-02" db="EMBL/GenBank/DDBJ databases">
        <title>Bifidobacterium honeyensis sp. nov., isolated from the comb honey.</title>
        <authorList>
            <person name="Liu W."/>
            <person name="Li Y."/>
        </authorList>
    </citation>
    <scope>NUCLEOTIDE SEQUENCE [LARGE SCALE GENOMIC DNA]</scope>
    <source>
        <strain evidence="1 2">IMAU50988</strain>
    </source>
</reference>
<accession>A0ABU8ZM93</accession>
<proteinExistence type="predicted"/>
<dbReference type="EMBL" id="JBANBB010000001">
    <property type="protein sequence ID" value="MEK0306353.1"/>
    <property type="molecule type" value="Genomic_DNA"/>
</dbReference>
<keyword evidence="2" id="KW-1185">Reference proteome</keyword>
<dbReference type="PROSITE" id="PS51257">
    <property type="entry name" value="PROKAR_LIPOPROTEIN"/>
    <property type="match status" value="1"/>
</dbReference>
<sequence length="44" mass="4616">MRRMLAGFFMVFPAVAACLGVLALAARLLKPLALMALGVLLITA</sequence>
<dbReference type="RefSeq" id="WP_340468861.1">
    <property type="nucleotide sequence ID" value="NZ_JBANBB010000001.1"/>
</dbReference>